<comment type="similarity">
    <text evidence="1">Belongs to the ribosome association toxin RatA family.</text>
</comment>
<evidence type="ECO:0000313" key="3">
    <source>
        <dbReference type="Proteomes" id="UP000286954"/>
    </source>
</evidence>
<dbReference type="OrthoDB" id="9804759at2"/>
<reference evidence="2 3" key="1">
    <citation type="submission" date="2016-12" db="EMBL/GenBank/DDBJ databases">
        <title>The genome of dimorphic prosthecate Glycocaulis alkaliphilus 6b-8t, isolated from crude oil dictates its adaptability in petroleum environments.</title>
        <authorList>
            <person name="Wu X.-L."/>
            <person name="Geng S."/>
        </authorList>
    </citation>
    <scope>NUCLEOTIDE SEQUENCE [LARGE SCALE GENOMIC DNA]</scope>
    <source>
        <strain evidence="2 3">6B-8</strain>
    </source>
</reference>
<organism evidence="2 3">
    <name type="scientific">Glycocaulis alkaliphilus</name>
    <dbReference type="NCBI Taxonomy" id="1434191"/>
    <lineage>
        <taxon>Bacteria</taxon>
        <taxon>Pseudomonadati</taxon>
        <taxon>Pseudomonadota</taxon>
        <taxon>Alphaproteobacteria</taxon>
        <taxon>Maricaulales</taxon>
        <taxon>Maricaulaceae</taxon>
        <taxon>Glycocaulis</taxon>
    </lineage>
</organism>
<dbReference type="InterPro" id="IPR005031">
    <property type="entry name" value="COQ10_START"/>
</dbReference>
<dbReference type="AlphaFoldDB" id="A0A3T0E9L2"/>
<dbReference type="EMBL" id="CP018911">
    <property type="protein sequence ID" value="AZU04024.1"/>
    <property type="molecule type" value="Genomic_DNA"/>
</dbReference>
<sequence length="162" mass="18900">MTSEHRESLRLPYQPDELFDLVSDVRAYPKFIPLISALRVIRESVVEGVGELDAEARVQFRFVRESFTTRVLLDRPARTIKVSYLSGPFHDLANEWRFAELADGSTEVSFWIRYRFRNPVLNALMDASRSRAIRYLIERFREEAARRYTPVESGTDRLGQEA</sequence>
<dbReference type="CDD" id="cd07813">
    <property type="entry name" value="COQ10p_like"/>
    <property type="match status" value="1"/>
</dbReference>
<dbReference type="SUPFAM" id="SSF55961">
    <property type="entry name" value="Bet v1-like"/>
    <property type="match status" value="1"/>
</dbReference>
<dbReference type="Pfam" id="PF03364">
    <property type="entry name" value="Polyketide_cyc"/>
    <property type="match status" value="1"/>
</dbReference>
<accession>A0A3T0E9L2</accession>
<evidence type="ECO:0000313" key="2">
    <source>
        <dbReference type="EMBL" id="AZU04024.1"/>
    </source>
</evidence>
<dbReference type="PANTHER" id="PTHR12901">
    <property type="entry name" value="SPERM PROTEIN HOMOLOG"/>
    <property type="match status" value="1"/>
</dbReference>
<dbReference type="InterPro" id="IPR044996">
    <property type="entry name" value="COQ10-like"/>
</dbReference>
<dbReference type="RefSeq" id="WP_127566710.1">
    <property type="nucleotide sequence ID" value="NZ_BMFB01000003.1"/>
</dbReference>
<protein>
    <submittedName>
        <fullName evidence="2">Cyclase/dehydrase</fullName>
    </submittedName>
</protein>
<evidence type="ECO:0000256" key="1">
    <source>
        <dbReference type="ARBA" id="ARBA00008918"/>
    </source>
</evidence>
<dbReference type="PANTHER" id="PTHR12901:SF10">
    <property type="entry name" value="COENZYME Q-BINDING PROTEIN COQ10, MITOCHONDRIAL"/>
    <property type="match status" value="1"/>
</dbReference>
<dbReference type="GO" id="GO:0045333">
    <property type="term" value="P:cellular respiration"/>
    <property type="evidence" value="ECO:0007669"/>
    <property type="project" value="InterPro"/>
</dbReference>
<dbReference type="KEGG" id="gak:X907_1491"/>
<dbReference type="InterPro" id="IPR023393">
    <property type="entry name" value="START-like_dom_sf"/>
</dbReference>
<dbReference type="Proteomes" id="UP000286954">
    <property type="component" value="Chromosome"/>
</dbReference>
<keyword evidence="3" id="KW-1185">Reference proteome</keyword>
<proteinExistence type="inferred from homology"/>
<dbReference type="Gene3D" id="3.30.530.20">
    <property type="match status" value="1"/>
</dbReference>
<dbReference type="GO" id="GO:0048039">
    <property type="term" value="F:ubiquinone binding"/>
    <property type="evidence" value="ECO:0007669"/>
    <property type="project" value="InterPro"/>
</dbReference>
<gene>
    <name evidence="2" type="ORF">X907_1491</name>
</gene>
<name>A0A3T0E9L2_9PROT</name>